<keyword evidence="2" id="KW-1185">Reference proteome</keyword>
<sequence length="252" mass="29047">MLGEKYHAPCRIVSFTGSLLWALTYARFQLIKKRATCVELYLVDTLKLPRDVWIFPAAILARILDIKPKGVPWHDDPYHHYLLFGCLPRDDNAVVGRILFKGIPSEFNALVPGFDYPDSHERLNASLDRMILMGFSWSAGTQITANDISIARRAADELILPIKDKDVHFQIAMMFLSLRKRKWDQSGFQKLRDAFEGVRIPSTYLFTSRDSIIHDKLVDVEEWVRGMEYMRCECIMTATLSSLRHTTRVPVN</sequence>
<dbReference type="EMBL" id="JAGMUV010000051">
    <property type="protein sequence ID" value="KAH7109529.1"/>
    <property type="molecule type" value="Genomic_DNA"/>
</dbReference>
<evidence type="ECO:0000313" key="2">
    <source>
        <dbReference type="Proteomes" id="UP000738349"/>
    </source>
</evidence>
<organism evidence="1 2">
    <name type="scientific">Dactylonectria macrodidyma</name>
    <dbReference type="NCBI Taxonomy" id="307937"/>
    <lineage>
        <taxon>Eukaryota</taxon>
        <taxon>Fungi</taxon>
        <taxon>Dikarya</taxon>
        <taxon>Ascomycota</taxon>
        <taxon>Pezizomycotina</taxon>
        <taxon>Sordariomycetes</taxon>
        <taxon>Hypocreomycetidae</taxon>
        <taxon>Hypocreales</taxon>
        <taxon>Nectriaceae</taxon>
        <taxon>Dactylonectria</taxon>
    </lineage>
</organism>
<comment type="caution">
    <text evidence="1">The sequence shown here is derived from an EMBL/GenBank/DDBJ whole genome shotgun (WGS) entry which is preliminary data.</text>
</comment>
<reference evidence="1" key="1">
    <citation type="journal article" date="2021" name="Nat. Commun.">
        <title>Genetic determinants of endophytism in the Arabidopsis root mycobiome.</title>
        <authorList>
            <person name="Mesny F."/>
            <person name="Miyauchi S."/>
            <person name="Thiergart T."/>
            <person name="Pickel B."/>
            <person name="Atanasova L."/>
            <person name="Karlsson M."/>
            <person name="Huettel B."/>
            <person name="Barry K.W."/>
            <person name="Haridas S."/>
            <person name="Chen C."/>
            <person name="Bauer D."/>
            <person name="Andreopoulos W."/>
            <person name="Pangilinan J."/>
            <person name="LaButti K."/>
            <person name="Riley R."/>
            <person name="Lipzen A."/>
            <person name="Clum A."/>
            <person name="Drula E."/>
            <person name="Henrissat B."/>
            <person name="Kohler A."/>
            <person name="Grigoriev I.V."/>
            <person name="Martin F.M."/>
            <person name="Hacquard S."/>
        </authorList>
    </citation>
    <scope>NUCLEOTIDE SEQUENCE</scope>
    <source>
        <strain evidence="1">MPI-CAGE-AT-0147</strain>
    </source>
</reference>
<gene>
    <name evidence="1" type="ORF">EDB81DRAFT_426580</name>
</gene>
<protein>
    <submittedName>
        <fullName evidence="1">Uncharacterized protein</fullName>
    </submittedName>
</protein>
<evidence type="ECO:0000313" key="1">
    <source>
        <dbReference type="EMBL" id="KAH7109529.1"/>
    </source>
</evidence>
<name>A0A9P9CZ81_9HYPO</name>
<dbReference type="AlphaFoldDB" id="A0A9P9CZ81"/>
<dbReference type="Proteomes" id="UP000738349">
    <property type="component" value="Unassembled WGS sequence"/>
</dbReference>
<proteinExistence type="predicted"/>
<dbReference type="OrthoDB" id="5101000at2759"/>
<accession>A0A9P9CZ81</accession>